<evidence type="ECO:0000313" key="2">
    <source>
        <dbReference type="Proteomes" id="UP000886752"/>
    </source>
</evidence>
<name>A0A9D1TNH8_9BACT</name>
<dbReference type="Proteomes" id="UP000886752">
    <property type="component" value="Unassembled WGS sequence"/>
</dbReference>
<protein>
    <submittedName>
        <fullName evidence="1">Uncharacterized protein</fullName>
    </submittedName>
</protein>
<dbReference type="EMBL" id="DXHV01000008">
    <property type="protein sequence ID" value="HIV99689.1"/>
    <property type="molecule type" value="Genomic_DNA"/>
</dbReference>
<dbReference type="AlphaFoldDB" id="A0A9D1TNH8"/>
<organism evidence="1 2">
    <name type="scientific">Candidatus Desulfovibrio intestinipullorum</name>
    <dbReference type="NCBI Taxonomy" id="2838536"/>
    <lineage>
        <taxon>Bacteria</taxon>
        <taxon>Pseudomonadati</taxon>
        <taxon>Thermodesulfobacteriota</taxon>
        <taxon>Desulfovibrionia</taxon>
        <taxon>Desulfovibrionales</taxon>
        <taxon>Desulfovibrionaceae</taxon>
        <taxon>Desulfovibrio</taxon>
    </lineage>
</organism>
<gene>
    <name evidence="1" type="ORF">H9894_00620</name>
</gene>
<comment type="caution">
    <text evidence="1">The sequence shown here is derived from an EMBL/GenBank/DDBJ whole genome shotgun (WGS) entry which is preliminary data.</text>
</comment>
<proteinExistence type="predicted"/>
<sequence>MSATFRAGMCTRPDGSLRGVFLLTHSNGQTDVYHLYGHAEGNEFEARHASGHVLTGTYVDIETVKGRMRLKNGMKFKYKGHRHLNAPVTDDCAPLP</sequence>
<reference evidence="1" key="1">
    <citation type="journal article" date="2021" name="PeerJ">
        <title>Extensive microbial diversity within the chicken gut microbiome revealed by metagenomics and culture.</title>
        <authorList>
            <person name="Gilroy R."/>
            <person name="Ravi A."/>
            <person name="Getino M."/>
            <person name="Pursley I."/>
            <person name="Horton D.L."/>
            <person name="Alikhan N.F."/>
            <person name="Baker D."/>
            <person name="Gharbi K."/>
            <person name="Hall N."/>
            <person name="Watson M."/>
            <person name="Adriaenssens E.M."/>
            <person name="Foster-Nyarko E."/>
            <person name="Jarju S."/>
            <person name="Secka A."/>
            <person name="Antonio M."/>
            <person name="Oren A."/>
            <person name="Chaudhuri R.R."/>
            <person name="La Ragione R."/>
            <person name="Hildebrand F."/>
            <person name="Pallen M.J."/>
        </authorList>
    </citation>
    <scope>NUCLEOTIDE SEQUENCE</scope>
    <source>
        <strain evidence="1">ChiHecec2B26-446</strain>
    </source>
</reference>
<evidence type="ECO:0000313" key="1">
    <source>
        <dbReference type="EMBL" id="HIV99689.1"/>
    </source>
</evidence>
<reference evidence="1" key="2">
    <citation type="submission" date="2021-04" db="EMBL/GenBank/DDBJ databases">
        <authorList>
            <person name="Gilroy R."/>
        </authorList>
    </citation>
    <scope>NUCLEOTIDE SEQUENCE</scope>
    <source>
        <strain evidence="1">ChiHecec2B26-446</strain>
    </source>
</reference>
<accession>A0A9D1TNH8</accession>